<feature type="compositionally biased region" description="Low complexity" evidence="5">
    <location>
        <begin position="321"/>
        <end position="340"/>
    </location>
</feature>
<evidence type="ECO:0000313" key="6">
    <source>
        <dbReference type="EMBL" id="CAI8015825.1"/>
    </source>
</evidence>
<feature type="compositionally biased region" description="Basic and acidic residues" evidence="5">
    <location>
        <begin position="33"/>
        <end position="44"/>
    </location>
</feature>
<dbReference type="Pfam" id="PF06058">
    <property type="entry name" value="DCP1"/>
    <property type="match status" value="1"/>
</dbReference>
<feature type="region of interest" description="Disordered" evidence="5">
    <location>
        <begin position="453"/>
        <end position="481"/>
    </location>
</feature>
<dbReference type="InterPro" id="IPR011993">
    <property type="entry name" value="PH-like_dom_sf"/>
</dbReference>
<feature type="compositionally biased region" description="Low complexity" evidence="5">
    <location>
        <begin position="208"/>
        <end position="217"/>
    </location>
</feature>
<comment type="similarity">
    <text evidence="2">Belongs to the DCP1 family.</text>
</comment>
<dbReference type="AlphaFoldDB" id="A0AA35RQG4"/>
<feature type="region of interest" description="Disordered" evidence="5">
    <location>
        <begin position="553"/>
        <end position="645"/>
    </location>
</feature>
<dbReference type="GO" id="GO:0006397">
    <property type="term" value="P:mRNA processing"/>
    <property type="evidence" value="ECO:0007669"/>
    <property type="project" value="UniProtKB-KW"/>
</dbReference>
<feature type="compositionally biased region" description="Polar residues" evidence="5">
    <location>
        <begin position="346"/>
        <end position="364"/>
    </location>
</feature>
<feature type="compositionally biased region" description="Polar residues" evidence="5">
    <location>
        <begin position="12"/>
        <end position="29"/>
    </location>
</feature>
<dbReference type="InterPro" id="IPR010334">
    <property type="entry name" value="Dcp1"/>
</dbReference>
<evidence type="ECO:0000313" key="7">
    <source>
        <dbReference type="Proteomes" id="UP001174909"/>
    </source>
</evidence>
<feature type="compositionally biased region" description="Low complexity" evidence="5">
    <location>
        <begin position="365"/>
        <end position="383"/>
    </location>
</feature>
<evidence type="ECO:0000256" key="2">
    <source>
        <dbReference type="ARBA" id="ARBA00008778"/>
    </source>
</evidence>
<feature type="non-terminal residue" evidence="6">
    <location>
        <position position="740"/>
    </location>
</feature>
<feature type="compositionally biased region" description="Low complexity" evidence="5">
    <location>
        <begin position="553"/>
        <end position="598"/>
    </location>
</feature>
<sequence>MSVLVEHKENTTPDNSRPNCGGPPSSTSVIKRGVRERQKVESSAESRAPGDGAKKMNIMAVERVDPGLCDILSTVPQVVLYQYESNSNTWERTSIEGTLFIYSRCPLCVGLCVCVSRTSALSHGFVLLNRLSSDNLQEMVHPGSEYRVQGQFVLFKKHSDADKVYGLCFSTPLLSSTNGYLLTSLSNQAGTSNGAGHRSAPLSVGMRSQSVPSFPQSQGGGSSLLGERVDIMELLESAGNSYLNQAFSDETGSSSQDSPPPSEGISFNAHPFTSSHSNDGVHPTNVDKTPSSSSVHHHRGASEKSIKRSTPRTMPKLVNMSTTPPSAAVTNPPSSSSSSSRLHSHLVQSEVQYSSRAAKNSVSKQTPTSRHTSSSSSSVTQPTAQRMTPRGEPTTTKSPLRSSTAPGHMGHHRKLHVPPPTMGTAGSTRGPSSSLLQEVIPEQQQQPLARQLFEAPSTTTQTTRERSSTSSTTTAESSKTSAAHLETLFSQSLPASFAVSSTSDKAPPTQPMMSLAEVEKQMKDEAVSSLQRAPSSFATFPLPHYLANLPLSSQLTSSQSSQPPHFQSPSSQPSRNSNIVTTDPLPLSSSSPPVDTTSGEGHHVLLQPSSFSTATPPSRAKTTPLITHTATGRDTTQSATFHTATSTTPVTPMVQRSFTTDLVQLNIEPPSPIVSSSQSLQARRGLLTNGVFPDVPPLMHSPGMRAPPVSSGPGSENHSSKTGRGKRGKGGDGSGRRGRR</sequence>
<protein>
    <submittedName>
        <fullName evidence="6">mRNA-decapping enzyme 1B</fullName>
    </submittedName>
</protein>
<dbReference type="GO" id="GO:0000932">
    <property type="term" value="C:P-body"/>
    <property type="evidence" value="ECO:0007669"/>
    <property type="project" value="TreeGrafter"/>
</dbReference>
<organism evidence="6 7">
    <name type="scientific">Geodia barretti</name>
    <name type="common">Barrett's horny sponge</name>
    <dbReference type="NCBI Taxonomy" id="519541"/>
    <lineage>
        <taxon>Eukaryota</taxon>
        <taxon>Metazoa</taxon>
        <taxon>Porifera</taxon>
        <taxon>Demospongiae</taxon>
        <taxon>Heteroscleromorpha</taxon>
        <taxon>Tetractinellida</taxon>
        <taxon>Astrophorina</taxon>
        <taxon>Geodiidae</taxon>
        <taxon>Geodia</taxon>
    </lineage>
</organism>
<feature type="region of interest" description="Disordered" evidence="5">
    <location>
        <begin position="688"/>
        <end position="740"/>
    </location>
</feature>
<dbReference type="Gene3D" id="2.30.29.30">
    <property type="entry name" value="Pleckstrin-homology domain (PH domain)/Phosphotyrosine-binding domain (PTB)"/>
    <property type="match status" value="1"/>
</dbReference>
<keyword evidence="7" id="KW-1185">Reference proteome</keyword>
<dbReference type="EMBL" id="CASHTH010001467">
    <property type="protein sequence ID" value="CAI8015825.1"/>
    <property type="molecule type" value="Genomic_DNA"/>
</dbReference>
<keyword evidence="3" id="KW-0963">Cytoplasm</keyword>
<feature type="compositionally biased region" description="Polar residues" evidence="5">
    <location>
        <begin position="424"/>
        <end position="434"/>
    </location>
</feature>
<name>A0AA35RQG4_GEOBA</name>
<evidence type="ECO:0000256" key="3">
    <source>
        <dbReference type="ARBA" id="ARBA00022490"/>
    </source>
</evidence>
<dbReference type="SUPFAM" id="SSF50729">
    <property type="entry name" value="PH domain-like"/>
    <property type="match status" value="1"/>
</dbReference>
<dbReference type="GO" id="GO:0008047">
    <property type="term" value="F:enzyme activator activity"/>
    <property type="evidence" value="ECO:0007669"/>
    <property type="project" value="InterPro"/>
</dbReference>
<feature type="compositionally biased region" description="Low complexity" evidence="5">
    <location>
        <begin position="457"/>
        <end position="481"/>
    </location>
</feature>
<evidence type="ECO:0000256" key="1">
    <source>
        <dbReference type="ARBA" id="ARBA00004496"/>
    </source>
</evidence>
<dbReference type="PANTHER" id="PTHR16290:SF0">
    <property type="entry name" value="DECAPPING PROTEIN 1, ISOFORM A"/>
    <property type="match status" value="1"/>
</dbReference>
<dbReference type="GO" id="GO:0031087">
    <property type="term" value="P:deadenylation-independent decapping of nuclear-transcribed mRNA"/>
    <property type="evidence" value="ECO:0007669"/>
    <property type="project" value="TreeGrafter"/>
</dbReference>
<comment type="subcellular location">
    <subcellularLocation>
        <location evidence="1">Cytoplasm</location>
    </subcellularLocation>
</comment>
<feature type="compositionally biased region" description="Polar residues" evidence="5">
    <location>
        <begin position="245"/>
        <end position="257"/>
    </location>
</feature>
<feature type="compositionally biased region" description="Basic and acidic residues" evidence="5">
    <location>
        <begin position="1"/>
        <end position="11"/>
    </location>
</feature>
<gene>
    <name evidence="6" type="ORF">GBAR_LOCUS9779</name>
</gene>
<feature type="region of interest" description="Disordered" evidence="5">
    <location>
        <begin position="245"/>
        <end position="434"/>
    </location>
</feature>
<evidence type="ECO:0000256" key="5">
    <source>
        <dbReference type="SAM" id="MobiDB-lite"/>
    </source>
</evidence>
<feature type="region of interest" description="Disordered" evidence="5">
    <location>
        <begin position="1"/>
        <end position="51"/>
    </location>
</feature>
<feature type="compositionally biased region" description="Polar residues" evidence="5">
    <location>
        <begin position="393"/>
        <end position="405"/>
    </location>
</feature>
<proteinExistence type="inferred from homology"/>
<keyword evidence="4" id="KW-0507">mRNA processing</keyword>
<accession>A0AA35RQG4</accession>
<dbReference type="Proteomes" id="UP001174909">
    <property type="component" value="Unassembled WGS sequence"/>
</dbReference>
<feature type="region of interest" description="Disordered" evidence="5">
    <location>
        <begin position="191"/>
        <end position="223"/>
    </location>
</feature>
<feature type="compositionally biased region" description="Polar residues" evidence="5">
    <location>
        <begin position="607"/>
        <end position="645"/>
    </location>
</feature>
<dbReference type="GO" id="GO:0000290">
    <property type="term" value="P:deadenylation-dependent decapping of nuclear-transcribed mRNA"/>
    <property type="evidence" value="ECO:0007669"/>
    <property type="project" value="InterPro"/>
</dbReference>
<evidence type="ECO:0000256" key="4">
    <source>
        <dbReference type="ARBA" id="ARBA00022664"/>
    </source>
</evidence>
<reference evidence="6" key="1">
    <citation type="submission" date="2023-03" db="EMBL/GenBank/DDBJ databases">
        <authorList>
            <person name="Steffen K."/>
            <person name="Cardenas P."/>
        </authorList>
    </citation>
    <scope>NUCLEOTIDE SEQUENCE</scope>
</reference>
<dbReference type="GO" id="GO:0003729">
    <property type="term" value="F:mRNA binding"/>
    <property type="evidence" value="ECO:0007669"/>
    <property type="project" value="TreeGrafter"/>
</dbReference>
<dbReference type="PANTHER" id="PTHR16290">
    <property type="entry name" value="TRANSCRIPTION FACTOR SMIF DECAPPING ENZYME DCP1"/>
    <property type="match status" value="1"/>
</dbReference>
<comment type="caution">
    <text evidence="6">The sequence shown here is derived from an EMBL/GenBank/DDBJ whole genome shotgun (WGS) entry which is preliminary data.</text>
</comment>